<evidence type="ECO:0000256" key="5">
    <source>
        <dbReference type="ARBA" id="ARBA00005051"/>
    </source>
</evidence>
<keyword evidence="11" id="KW-0067">ATP-binding</keyword>
<comment type="catalytic activity">
    <reaction evidence="2">
        <text>6-hydroxymethyl-7,8-dihydropterin + ATP = (7,8-dihydropterin-6-yl)methyl diphosphate + AMP + H(+)</text>
        <dbReference type="Rhea" id="RHEA:11412"/>
        <dbReference type="ChEBI" id="CHEBI:15378"/>
        <dbReference type="ChEBI" id="CHEBI:30616"/>
        <dbReference type="ChEBI" id="CHEBI:44841"/>
        <dbReference type="ChEBI" id="CHEBI:72950"/>
        <dbReference type="ChEBI" id="CHEBI:456215"/>
        <dbReference type="EC" id="2.7.6.3"/>
    </reaction>
</comment>
<sequence>MSTSRSPDDDRLPHRAFIALGSNEGDRLYAIESACNFIEQRSDLIIQRTSGLWETKAMYVEDQADFLNAVIEVETSLSPLELLDCLQRIENKHGRRRTVAKGPRTLDLDILLYDDVRLASERLTLPHPLMLERAFVLEPLCELIPETLHPYSRQSYATHLAALPPTPHPPTTITPLSESLPPLTPLSPTRRTMVMGIANLTPDSFSRDPLTSETLLPALTAQLAAGAHILDIGAQSTRPNSTPLSASSEIDRLTGVPHALHSLRGPHATSIDTYHVDVARTALPHFDIINDVSGGLWSDNELFNAVWRSDKIATVIIGHTRGLPGAMSGPPHTHYNDLIPDIAAELRDRVDEAVGRGVRRWRVILDPGIGFSKTHAQNLEILRRLPELRAAKGLRGLPWCVGVSRKGFIGALLGGREVGQRTYGGAAAVAAAVAGGADVVRVHDVAEMRDVVAVADGIWRTGAVGQAYGTPKTGVVG</sequence>
<dbReference type="UniPathway" id="UPA00077">
    <property type="reaction ID" value="UER00155"/>
</dbReference>
<evidence type="ECO:0000256" key="2">
    <source>
        <dbReference type="ARBA" id="ARBA00000198"/>
    </source>
</evidence>
<dbReference type="GO" id="GO:0005740">
    <property type="term" value="C:mitochondrial envelope"/>
    <property type="evidence" value="ECO:0007669"/>
    <property type="project" value="TreeGrafter"/>
</dbReference>
<dbReference type="PANTHER" id="PTHR20941:SF1">
    <property type="entry name" value="FOLIC ACID SYNTHESIS PROTEIN FOL1"/>
    <property type="match status" value="1"/>
</dbReference>
<comment type="pathway">
    <text evidence="4">Cofactor biosynthesis; tetrahydrofolate biosynthesis; 7,8-dihydrofolate from 2-amino-4-hydroxy-6-hydroxymethyl-7,8-dihydropteridine diphosphate and 4-aminobenzoate: step 1/2.</text>
</comment>
<comment type="similarity">
    <text evidence="6">In the C-terminal section; belongs to the DHPS family.</text>
</comment>
<evidence type="ECO:0000256" key="11">
    <source>
        <dbReference type="ARBA" id="ARBA00022840"/>
    </source>
</evidence>
<keyword evidence="10" id="KW-0418">Kinase</keyword>
<feature type="domain" description="Pterin-binding" evidence="15">
    <location>
        <begin position="192"/>
        <end position="453"/>
    </location>
</feature>
<evidence type="ECO:0000256" key="8">
    <source>
        <dbReference type="ARBA" id="ARBA00022723"/>
    </source>
</evidence>
<dbReference type="InterPro" id="IPR006390">
    <property type="entry name" value="DHP_synth_dom"/>
</dbReference>
<evidence type="ECO:0000256" key="4">
    <source>
        <dbReference type="ARBA" id="ARBA00004763"/>
    </source>
</evidence>
<organism evidence="16 17">
    <name type="scientific">Trichodelitschia bisporula</name>
    <dbReference type="NCBI Taxonomy" id="703511"/>
    <lineage>
        <taxon>Eukaryota</taxon>
        <taxon>Fungi</taxon>
        <taxon>Dikarya</taxon>
        <taxon>Ascomycota</taxon>
        <taxon>Pezizomycotina</taxon>
        <taxon>Dothideomycetes</taxon>
        <taxon>Dothideomycetes incertae sedis</taxon>
        <taxon>Phaeotrichales</taxon>
        <taxon>Phaeotrichaceae</taxon>
        <taxon>Trichodelitschia</taxon>
    </lineage>
</organism>
<dbReference type="OrthoDB" id="615426at2759"/>
<dbReference type="SUPFAM" id="SSF55083">
    <property type="entry name" value="6-hydroxymethyl-7,8-dihydropterin pyrophosphokinase, HPPK"/>
    <property type="match status" value="1"/>
</dbReference>
<dbReference type="Pfam" id="PF00809">
    <property type="entry name" value="Pterin_bind"/>
    <property type="match status" value="1"/>
</dbReference>
<keyword evidence="17" id="KW-1185">Reference proteome</keyword>
<dbReference type="InterPro" id="IPR011005">
    <property type="entry name" value="Dihydropteroate_synth-like_sf"/>
</dbReference>
<keyword evidence="8" id="KW-0479">Metal-binding</keyword>
<dbReference type="GO" id="GO:0046654">
    <property type="term" value="P:tetrahydrofolate biosynthetic process"/>
    <property type="evidence" value="ECO:0007669"/>
    <property type="project" value="UniProtKB-UniPathway"/>
</dbReference>
<dbReference type="GO" id="GO:0046656">
    <property type="term" value="P:folic acid biosynthetic process"/>
    <property type="evidence" value="ECO:0007669"/>
    <property type="project" value="UniProtKB-KW"/>
</dbReference>
<keyword evidence="14" id="KW-0511">Multifunctional enzyme</keyword>
<dbReference type="CDD" id="cd00483">
    <property type="entry name" value="HPPK"/>
    <property type="match status" value="1"/>
</dbReference>
<evidence type="ECO:0000256" key="12">
    <source>
        <dbReference type="ARBA" id="ARBA00022842"/>
    </source>
</evidence>
<reference evidence="16" key="1">
    <citation type="journal article" date="2020" name="Stud. Mycol.">
        <title>101 Dothideomycetes genomes: a test case for predicting lifestyles and emergence of pathogens.</title>
        <authorList>
            <person name="Haridas S."/>
            <person name="Albert R."/>
            <person name="Binder M."/>
            <person name="Bloem J."/>
            <person name="Labutti K."/>
            <person name="Salamov A."/>
            <person name="Andreopoulos B."/>
            <person name="Baker S."/>
            <person name="Barry K."/>
            <person name="Bills G."/>
            <person name="Bluhm B."/>
            <person name="Cannon C."/>
            <person name="Castanera R."/>
            <person name="Culley D."/>
            <person name="Daum C."/>
            <person name="Ezra D."/>
            <person name="Gonzalez J."/>
            <person name="Henrissat B."/>
            <person name="Kuo A."/>
            <person name="Liang C."/>
            <person name="Lipzen A."/>
            <person name="Lutzoni F."/>
            <person name="Magnuson J."/>
            <person name="Mondo S."/>
            <person name="Nolan M."/>
            <person name="Ohm R."/>
            <person name="Pangilinan J."/>
            <person name="Park H.-J."/>
            <person name="Ramirez L."/>
            <person name="Alfaro M."/>
            <person name="Sun H."/>
            <person name="Tritt A."/>
            <person name="Yoshinaga Y."/>
            <person name="Zwiers L.-H."/>
            <person name="Turgeon B."/>
            <person name="Goodwin S."/>
            <person name="Spatafora J."/>
            <person name="Crous P."/>
            <person name="Grigoriev I."/>
        </authorList>
    </citation>
    <scope>NUCLEOTIDE SEQUENCE</scope>
    <source>
        <strain evidence="16">CBS 262.69</strain>
    </source>
</reference>
<dbReference type="GO" id="GO:0005524">
    <property type="term" value="F:ATP binding"/>
    <property type="evidence" value="ECO:0007669"/>
    <property type="project" value="UniProtKB-KW"/>
</dbReference>
<comment type="cofactor">
    <cofactor evidence="3">
        <name>Mg(2+)</name>
        <dbReference type="ChEBI" id="CHEBI:18420"/>
    </cofactor>
</comment>
<evidence type="ECO:0000256" key="7">
    <source>
        <dbReference type="ARBA" id="ARBA00022679"/>
    </source>
</evidence>
<dbReference type="EMBL" id="ML996689">
    <property type="protein sequence ID" value="KAF2403422.1"/>
    <property type="molecule type" value="Genomic_DNA"/>
</dbReference>
<evidence type="ECO:0000256" key="6">
    <source>
        <dbReference type="ARBA" id="ARBA00009951"/>
    </source>
</evidence>
<accession>A0A6G1I577</accession>
<dbReference type="Pfam" id="PF01288">
    <property type="entry name" value="HPPK"/>
    <property type="match status" value="1"/>
</dbReference>
<dbReference type="InterPro" id="IPR045031">
    <property type="entry name" value="DHP_synth-like"/>
</dbReference>
<evidence type="ECO:0000259" key="15">
    <source>
        <dbReference type="PROSITE" id="PS50972"/>
    </source>
</evidence>
<dbReference type="InterPro" id="IPR000489">
    <property type="entry name" value="Pterin-binding_dom"/>
</dbReference>
<dbReference type="AlphaFoldDB" id="A0A6G1I577"/>
<dbReference type="Gene3D" id="3.30.70.560">
    <property type="entry name" value="7,8-Dihydro-6-hydroxymethylpterin-pyrophosphokinase HPPK"/>
    <property type="match status" value="1"/>
</dbReference>
<dbReference type="GO" id="GO:0004156">
    <property type="term" value="F:dihydropteroate synthase activity"/>
    <property type="evidence" value="ECO:0007669"/>
    <property type="project" value="UniProtKB-EC"/>
</dbReference>
<keyword evidence="13" id="KW-0289">Folate biosynthesis</keyword>
<protein>
    <submittedName>
        <fullName evidence="16">Dihydropteroate synthase</fullName>
    </submittedName>
</protein>
<evidence type="ECO:0000313" key="17">
    <source>
        <dbReference type="Proteomes" id="UP000799640"/>
    </source>
</evidence>
<gene>
    <name evidence="16" type="ORF">EJ06DRAFT_535950</name>
</gene>
<comment type="catalytic activity">
    <reaction evidence="1">
        <text>(7,8-dihydropterin-6-yl)methyl diphosphate + 4-aminobenzoate = 7,8-dihydropteroate + diphosphate</text>
        <dbReference type="Rhea" id="RHEA:19949"/>
        <dbReference type="ChEBI" id="CHEBI:17836"/>
        <dbReference type="ChEBI" id="CHEBI:17839"/>
        <dbReference type="ChEBI" id="CHEBI:33019"/>
        <dbReference type="ChEBI" id="CHEBI:72950"/>
        <dbReference type="EC" id="2.5.1.15"/>
    </reaction>
</comment>
<dbReference type="PANTHER" id="PTHR20941">
    <property type="entry name" value="FOLATE SYNTHESIS PROTEINS"/>
    <property type="match status" value="1"/>
</dbReference>
<dbReference type="SUPFAM" id="SSF51717">
    <property type="entry name" value="Dihydropteroate synthetase-like"/>
    <property type="match status" value="1"/>
</dbReference>
<dbReference type="InterPro" id="IPR035907">
    <property type="entry name" value="Hppk_sf"/>
</dbReference>
<dbReference type="Proteomes" id="UP000799640">
    <property type="component" value="Unassembled WGS sequence"/>
</dbReference>
<evidence type="ECO:0000256" key="10">
    <source>
        <dbReference type="ARBA" id="ARBA00022777"/>
    </source>
</evidence>
<dbReference type="NCBIfam" id="TIGR01496">
    <property type="entry name" value="DHPS"/>
    <property type="match status" value="1"/>
</dbReference>
<evidence type="ECO:0000313" key="16">
    <source>
        <dbReference type="EMBL" id="KAF2403422.1"/>
    </source>
</evidence>
<keyword evidence="7" id="KW-0808">Transferase</keyword>
<dbReference type="GO" id="GO:0016301">
    <property type="term" value="F:kinase activity"/>
    <property type="evidence" value="ECO:0007669"/>
    <property type="project" value="UniProtKB-KW"/>
</dbReference>
<dbReference type="PROSITE" id="PS50972">
    <property type="entry name" value="PTERIN_BINDING"/>
    <property type="match status" value="1"/>
</dbReference>
<evidence type="ECO:0000256" key="13">
    <source>
        <dbReference type="ARBA" id="ARBA00022909"/>
    </source>
</evidence>
<keyword evidence="12" id="KW-0460">Magnesium</keyword>
<evidence type="ECO:0000256" key="14">
    <source>
        <dbReference type="ARBA" id="ARBA00023268"/>
    </source>
</evidence>
<evidence type="ECO:0000256" key="9">
    <source>
        <dbReference type="ARBA" id="ARBA00022741"/>
    </source>
</evidence>
<name>A0A6G1I577_9PEZI</name>
<dbReference type="NCBIfam" id="TIGR01498">
    <property type="entry name" value="folK"/>
    <property type="match status" value="1"/>
</dbReference>
<dbReference type="InterPro" id="IPR000550">
    <property type="entry name" value="Hppk"/>
</dbReference>
<proteinExistence type="inferred from homology"/>
<comment type="pathway">
    <text evidence="5">Cofactor biosynthesis; tetrahydrofolate biosynthesis; 2-amino-4-hydroxy-6-hydroxymethyl-7,8-dihydropteridine diphosphate from 7,8-dihydroneopterin triphosphate: step 4/4.</text>
</comment>
<keyword evidence="9" id="KW-0547">Nucleotide-binding</keyword>
<evidence type="ECO:0000256" key="3">
    <source>
        <dbReference type="ARBA" id="ARBA00001946"/>
    </source>
</evidence>
<dbReference type="GO" id="GO:0003848">
    <property type="term" value="F:2-amino-4-hydroxy-6-hydroxymethyldihydropteridine diphosphokinase activity"/>
    <property type="evidence" value="ECO:0007669"/>
    <property type="project" value="UniProtKB-EC"/>
</dbReference>
<evidence type="ECO:0000256" key="1">
    <source>
        <dbReference type="ARBA" id="ARBA00000012"/>
    </source>
</evidence>
<dbReference type="Gene3D" id="3.20.20.20">
    <property type="entry name" value="Dihydropteroate synthase-like"/>
    <property type="match status" value="1"/>
</dbReference>
<dbReference type="GO" id="GO:0046872">
    <property type="term" value="F:metal ion binding"/>
    <property type="evidence" value="ECO:0007669"/>
    <property type="project" value="UniProtKB-KW"/>
</dbReference>
<dbReference type="PROSITE" id="PS00793">
    <property type="entry name" value="DHPS_2"/>
    <property type="match status" value="1"/>
</dbReference>